<dbReference type="AlphaFoldDB" id="A0A1D2ADG5"/>
<gene>
    <name evidence="3" type="ORF">g.5062</name>
</gene>
<evidence type="ECO:0000259" key="2">
    <source>
        <dbReference type="PROSITE" id="PS51140"/>
    </source>
</evidence>
<proteinExistence type="predicted"/>
<feature type="domain" description="CUE" evidence="2">
    <location>
        <begin position="52"/>
        <end position="95"/>
    </location>
</feature>
<dbReference type="InterPro" id="IPR009060">
    <property type="entry name" value="UBA-like_sf"/>
</dbReference>
<dbReference type="CDD" id="cd14279">
    <property type="entry name" value="CUE"/>
    <property type="match status" value="1"/>
</dbReference>
<dbReference type="PANTHER" id="PTHR31245">
    <property type="entry name" value="UBIQUITIN SYSTEM COMPONENT CUE PROTEIN"/>
    <property type="match status" value="1"/>
</dbReference>
<protein>
    <recommendedName>
        <fullName evidence="2">CUE domain-containing protein</fullName>
    </recommendedName>
</protein>
<dbReference type="PROSITE" id="PS51140">
    <property type="entry name" value="CUE"/>
    <property type="match status" value="1"/>
</dbReference>
<dbReference type="Gene3D" id="1.10.8.10">
    <property type="entry name" value="DNA helicase RuvA subunit, C-terminal domain"/>
    <property type="match status" value="1"/>
</dbReference>
<dbReference type="PANTHER" id="PTHR31245:SF20">
    <property type="entry name" value="F18B13.13 PROTEIN"/>
    <property type="match status" value="1"/>
</dbReference>
<feature type="region of interest" description="Disordered" evidence="1">
    <location>
        <begin position="99"/>
        <end position="142"/>
    </location>
</feature>
<dbReference type="Pfam" id="PF02845">
    <property type="entry name" value="CUE"/>
    <property type="match status" value="1"/>
</dbReference>
<dbReference type="InterPro" id="IPR003892">
    <property type="entry name" value="CUE"/>
</dbReference>
<accession>A0A1D2ADG5</accession>
<reference evidence="3" key="1">
    <citation type="submission" date="2015-08" db="EMBL/GenBank/DDBJ databases">
        <authorList>
            <person name="Babu N.S."/>
            <person name="Beckwith C.J."/>
            <person name="Beseler K.G."/>
            <person name="Brison A."/>
            <person name="Carone J.V."/>
            <person name="Caskin T.P."/>
            <person name="Diamond M."/>
            <person name="Durham M.E."/>
            <person name="Foxe J.M."/>
            <person name="Go M."/>
            <person name="Henderson B.A."/>
            <person name="Jones I.B."/>
            <person name="McGettigan J.A."/>
            <person name="Micheletti S.J."/>
            <person name="Nasrallah M.E."/>
            <person name="Ortiz D."/>
            <person name="Piller C.R."/>
            <person name="Privatt S.R."/>
            <person name="Schneider S.L."/>
            <person name="Sharp S."/>
            <person name="Smith T.C."/>
            <person name="Stanton J.D."/>
            <person name="Ullery H.E."/>
            <person name="Wilson R.J."/>
            <person name="Serrano M.G."/>
            <person name="Buck G."/>
            <person name="Lee V."/>
            <person name="Wang Y."/>
            <person name="Carvalho R."/>
            <person name="Voegtly L."/>
            <person name="Shi R."/>
            <person name="Duckworth R."/>
            <person name="Johnson A."/>
            <person name="Loviza R."/>
            <person name="Walstead R."/>
            <person name="Shah Z."/>
            <person name="Kiflezghi M."/>
            <person name="Wade K."/>
            <person name="Ball S.L."/>
            <person name="Bradley K.W."/>
            <person name="Asai D.J."/>
            <person name="Bowman C.A."/>
            <person name="Russell D.A."/>
            <person name="Pope W.H."/>
            <person name="Jacobs-Sera D."/>
            <person name="Hendrix R.W."/>
            <person name="Hatfull G.F."/>
        </authorList>
    </citation>
    <scope>NUCLEOTIDE SEQUENCE</scope>
</reference>
<dbReference type="EMBL" id="GDKF01001400">
    <property type="protein sequence ID" value="JAT77222.1"/>
    <property type="molecule type" value="Transcribed_RNA"/>
</dbReference>
<dbReference type="SMART" id="SM00546">
    <property type="entry name" value="CUE"/>
    <property type="match status" value="1"/>
</dbReference>
<sequence length="277" mass="28932">MSVASHAGSKRLLHGEGAALGEVSPLAGKRGRWTGEQVSSCAQASRALPPSLKRSTILALAALFPSMSDQEIAAVLEEYGNDVDAAIKRLNELQLGGAREAAPSGTAPAFIPGDRPTPGQEQQGQGAGGLPSAPPSPTAHSAAEWVEEVVREMTAARSVEDARARAARVLEAFERGVILHAAKQDGASPTTRLRAQLQEAGRENALLKRAVAIQNARLQDGGAREAEAAALRAELDAARRRIQVLQVQNYSLQVHLQAAAGSPPDAAGGAFRNPDVF</sequence>
<evidence type="ECO:0000256" key="1">
    <source>
        <dbReference type="SAM" id="MobiDB-lite"/>
    </source>
</evidence>
<dbReference type="SUPFAM" id="SSF46934">
    <property type="entry name" value="UBA-like"/>
    <property type="match status" value="1"/>
</dbReference>
<organism evidence="3">
    <name type="scientific">Auxenochlorella protothecoides</name>
    <name type="common">Green microalga</name>
    <name type="synonym">Chlorella protothecoides</name>
    <dbReference type="NCBI Taxonomy" id="3075"/>
    <lineage>
        <taxon>Eukaryota</taxon>
        <taxon>Viridiplantae</taxon>
        <taxon>Chlorophyta</taxon>
        <taxon>core chlorophytes</taxon>
        <taxon>Trebouxiophyceae</taxon>
        <taxon>Chlorellales</taxon>
        <taxon>Chlorellaceae</taxon>
        <taxon>Auxenochlorella</taxon>
    </lineage>
</organism>
<name>A0A1D2ADG5_AUXPR</name>
<dbReference type="GO" id="GO:0043130">
    <property type="term" value="F:ubiquitin binding"/>
    <property type="evidence" value="ECO:0007669"/>
    <property type="project" value="InterPro"/>
</dbReference>
<evidence type="ECO:0000313" key="3">
    <source>
        <dbReference type="EMBL" id="JAT77222.1"/>
    </source>
</evidence>